<evidence type="ECO:0000313" key="4">
    <source>
        <dbReference type="Proteomes" id="UP000701801"/>
    </source>
</evidence>
<dbReference type="InterPro" id="IPR016035">
    <property type="entry name" value="Acyl_Trfase/lysoPLipase"/>
</dbReference>
<gene>
    <name evidence="3" type="ORF">HYALB_00012628</name>
</gene>
<sequence length="353" mass="39408">MPEKYLPKPERPLKVLTLEGDGLQGVAQLVILKALLAKIAEKRGEPGISLRPCDVFGVICGIGGGGCLALLLGRFHLSTDRALCEWRKFAPTCKKENEHPSVLINNWEFEDAVRRREEQYKTGRKLMDSGAEQTSCRHVFVAARADTIDPRWIIYRAYDALKIEGALADPLEPNECQLLSAFVGTIATKYFSDPREMTDSTNTTTNLLNDFPNQLNIDQIAAHEIWALYGVENVKDSIFANIGPGPPHHSEVRKIMGVKHSWSSIPSTNLDRQVYPINNVKQFHPVLEKSVRGAVFGEEDILRKVSDETKVWLQKHKVADTIEQCAQEIVSLDSQLLNALQPSTSGMPPPPYD</sequence>
<reference evidence="3" key="1">
    <citation type="submission" date="2021-07" db="EMBL/GenBank/DDBJ databases">
        <authorList>
            <person name="Durling M."/>
        </authorList>
    </citation>
    <scope>NUCLEOTIDE SEQUENCE</scope>
</reference>
<keyword evidence="1" id="KW-0378">Hydrolase</keyword>
<evidence type="ECO:0000256" key="1">
    <source>
        <dbReference type="ARBA" id="ARBA00022801"/>
    </source>
</evidence>
<name>A0A9N9QB45_9HELO</name>
<organism evidence="3 4">
    <name type="scientific">Hymenoscyphus albidus</name>
    <dbReference type="NCBI Taxonomy" id="595503"/>
    <lineage>
        <taxon>Eukaryota</taxon>
        <taxon>Fungi</taxon>
        <taxon>Dikarya</taxon>
        <taxon>Ascomycota</taxon>
        <taxon>Pezizomycotina</taxon>
        <taxon>Leotiomycetes</taxon>
        <taxon>Helotiales</taxon>
        <taxon>Helotiaceae</taxon>
        <taxon>Hymenoscyphus</taxon>
    </lineage>
</organism>
<keyword evidence="2" id="KW-0443">Lipid metabolism</keyword>
<proteinExistence type="predicted"/>
<dbReference type="SUPFAM" id="SSF52151">
    <property type="entry name" value="FabD/lysophospholipase-like"/>
    <property type="match status" value="1"/>
</dbReference>
<comment type="caution">
    <text evidence="3">The sequence shown here is derived from an EMBL/GenBank/DDBJ whole genome shotgun (WGS) entry which is preliminary data.</text>
</comment>
<keyword evidence="2" id="KW-0442">Lipid degradation</keyword>
<accession>A0A9N9QB45</accession>
<dbReference type="GO" id="GO:0016020">
    <property type="term" value="C:membrane"/>
    <property type="evidence" value="ECO:0007669"/>
    <property type="project" value="TreeGrafter"/>
</dbReference>
<dbReference type="PANTHER" id="PTHR24185:SF1">
    <property type="entry name" value="CALCIUM-INDEPENDENT PHOSPHOLIPASE A2-GAMMA"/>
    <property type="match status" value="1"/>
</dbReference>
<keyword evidence="4" id="KW-1185">Reference proteome</keyword>
<evidence type="ECO:0000256" key="2">
    <source>
        <dbReference type="ARBA" id="ARBA00022963"/>
    </source>
</evidence>
<dbReference type="Gene3D" id="3.40.1090.10">
    <property type="entry name" value="Cytosolic phospholipase A2 catalytic domain"/>
    <property type="match status" value="1"/>
</dbReference>
<dbReference type="GO" id="GO:0047499">
    <property type="term" value="F:calcium-independent phospholipase A2 activity"/>
    <property type="evidence" value="ECO:0007669"/>
    <property type="project" value="TreeGrafter"/>
</dbReference>
<dbReference type="AlphaFoldDB" id="A0A9N9QB45"/>
<dbReference type="OrthoDB" id="1658288at2759"/>
<dbReference type="PANTHER" id="PTHR24185">
    <property type="entry name" value="CALCIUM-INDEPENDENT PHOSPHOLIPASE A2-GAMMA"/>
    <property type="match status" value="1"/>
</dbReference>
<evidence type="ECO:0008006" key="5">
    <source>
        <dbReference type="Google" id="ProtNLM"/>
    </source>
</evidence>
<dbReference type="Proteomes" id="UP000701801">
    <property type="component" value="Unassembled WGS sequence"/>
</dbReference>
<dbReference type="EMBL" id="CAJVRM010000448">
    <property type="protein sequence ID" value="CAG8981107.1"/>
    <property type="molecule type" value="Genomic_DNA"/>
</dbReference>
<dbReference type="GO" id="GO:0019369">
    <property type="term" value="P:arachidonate metabolic process"/>
    <property type="evidence" value="ECO:0007669"/>
    <property type="project" value="TreeGrafter"/>
</dbReference>
<evidence type="ECO:0000313" key="3">
    <source>
        <dbReference type="EMBL" id="CAG8981107.1"/>
    </source>
</evidence>
<dbReference type="GO" id="GO:0016042">
    <property type="term" value="P:lipid catabolic process"/>
    <property type="evidence" value="ECO:0007669"/>
    <property type="project" value="UniProtKB-KW"/>
</dbReference>
<protein>
    <recommendedName>
        <fullName evidence="5">PNPLA domain-containing protein</fullName>
    </recommendedName>
</protein>